<organism evidence="2 3">
    <name type="scientific">Gymnopilus junonius</name>
    <name type="common">Spectacular rustgill mushroom</name>
    <name type="synonym">Gymnopilus spectabilis subsp. junonius</name>
    <dbReference type="NCBI Taxonomy" id="109634"/>
    <lineage>
        <taxon>Eukaryota</taxon>
        <taxon>Fungi</taxon>
        <taxon>Dikarya</taxon>
        <taxon>Basidiomycota</taxon>
        <taxon>Agaricomycotina</taxon>
        <taxon>Agaricomycetes</taxon>
        <taxon>Agaricomycetidae</taxon>
        <taxon>Agaricales</taxon>
        <taxon>Agaricineae</taxon>
        <taxon>Hymenogastraceae</taxon>
        <taxon>Gymnopilus</taxon>
    </lineage>
</organism>
<keyword evidence="3" id="KW-1185">Reference proteome</keyword>
<evidence type="ECO:0000256" key="1">
    <source>
        <dbReference type="SAM" id="Coils"/>
    </source>
</evidence>
<evidence type="ECO:0000313" key="2">
    <source>
        <dbReference type="EMBL" id="KAF8899521.1"/>
    </source>
</evidence>
<protein>
    <recommendedName>
        <fullName evidence="4">F-box domain-containing protein</fullName>
    </recommendedName>
</protein>
<dbReference type="AlphaFoldDB" id="A0A9P5NNC9"/>
<feature type="coiled-coil region" evidence="1">
    <location>
        <begin position="34"/>
        <end position="61"/>
    </location>
</feature>
<sequence>MKQHLRDLLSNNVPPSEDILREVEEILVIPRQKLFETESEIRKLKNQLKFLESKREDIQKSIDEYRPITIPIRRIPPDVLAEIFYHCLPSHRNPILSESEAPVLLTRVCSSWRSLALSSPCLWARVHITFNDEYIGPYNIRVFKLRCDVVKDWLTRSGHCPLLISFHHTTRLTGLHYGFI</sequence>
<accession>A0A9P5NNC9</accession>
<reference evidence="2" key="1">
    <citation type="submission" date="2020-11" db="EMBL/GenBank/DDBJ databases">
        <authorList>
            <consortium name="DOE Joint Genome Institute"/>
            <person name="Ahrendt S."/>
            <person name="Riley R."/>
            <person name="Andreopoulos W."/>
            <person name="LaButti K."/>
            <person name="Pangilinan J."/>
            <person name="Ruiz-duenas F.J."/>
            <person name="Barrasa J.M."/>
            <person name="Sanchez-Garcia M."/>
            <person name="Camarero S."/>
            <person name="Miyauchi S."/>
            <person name="Serrano A."/>
            <person name="Linde D."/>
            <person name="Babiker R."/>
            <person name="Drula E."/>
            <person name="Ayuso-Fernandez I."/>
            <person name="Pacheco R."/>
            <person name="Padilla G."/>
            <person name="Ferreira P."/>
            <person name="Barriuso J."/>
            <person name="Kellner H."/>
            <person name="Castanera R."/>
            <person name="Alfaro M."/>
            <person name="Ramirez L."/>
            <person name="Pisabarro A.G."/>
            <person name="Kuo A."/>
            <person name="Tritt A."/>
            <person name="Lipzen A."/>
            <person name="He G."/>
            <person name="Yan M."/>
            <person name="Ng V."/>
            <person name="Cullen D."/>
            <person name="Martin F."/>
            <person name="Rosso M.-N."/>
            <person name="Henrissat B."/>
            <person name="Hibbett D."/>
            <person name="Martinez A.T."/>
            <person name="Grigoriev I.V."/>
        </authorList>
    </citation>
    <scope>NUCLEOTIDE SEQUENCE</scope>
    <source>
        <strain evidence="2">AH 44721</strain>
    </source>
</reference>
<evidence type="ECO:0008006" key="4">
    <source>
        <dbReference type="Google" id="ProtNLM"/>
    </source>
</evidence>
<evidence type="ECO:0000313" key="3">
    <source>
        <dbReference type="Proteomes" id="UP000724874"/>
    </source>
</evidence>
<comment type="caution">
    <text evidence="2">The sequence shown here is derived from an EMBL/GenBank/DDBJ whole genome shotgun (WGS) entry which is preliminary data.</text>
</comment>
<keyword evidence="1" id="KW-0175">Coiled coil</keyword>
<dbReference type="Proteomes" id="UP000724874">
    <property type="component" value="Unassembled WGS sequence"/>
</dbReference>
<proteinExistence type="predicted"/>
<gene>
    <name evidence="2" type="ORF">CPB84DRAFT_1780520</name>
</gene>
<name>A0A9P5NNC9_GYMJU</name>
<dbReference type="OrthoDB" id="3268380at2759"/>
<dbReference type="EMBL" id="JADNYJ010000053">
    <property type="protein sequence ID" value="KAF8899521.1"/>
    <property type="molecule type" value="Genomic_DNA"/>
</dbReference>